<feature type="compositionally biased region" description="Basic and acidic residues" evidence="2">
    <location>
        <begin position="60"/>
        <end position="69"/>
    </location>
</feature>
<feature type="region of interest" description="Disordered" evidence="2">
    <location>
        <begin position="284"/>
        <end position="311"/>
    </location>
</feature>
<feature type="compositionally biased region" description="Polar residues" evidence="2">
    <location>
        <begin position="220"/>
        <end position="231"/>
    </location>
</feature>
<dbReference type="InterPro" id="IPR043129">
    <property type="entry name" value="ATPase_NBD"/>
</dbReference>
<protein>
    <submittedName>
        <fullName evidence="3">BZ3500_MvSof-1268-A1-R1_Chr2-2g05038 protein</fullName>
    </submittedName>
</protein>
<feature type="region of interest" description="Disordered" evidence="2">
    <location>
        <begin position="628"/>
        <end position="652"/>
    </location>
</feature>
<feature type="compositionally biased region" description="Acidic residues" evidence="2">
    <location>
        <begin position="232"/>
        <end position="245"/>
    </location>
</feature>
<dbReference type="CDD" id="cd10206">
    <property type="entry name" value="ASKHA_NBD_Arp8-like"/>
    <property type="match status" value="1"/>
</dbReference>
<dbReference type="InterPro" id="IPR004000">
    <property type="entry name" value="Actin"/>
</dbReference>
<dbReference type="SUPFAM" id="SSF53067">
    <property type="entry name" value="Actin-like ATPase domain"/>
    <property type="match status" value="2"/>
</dbReference>
<evidence type="ECO:0000256" key="2">
    <source>
        <dbReference type="SAM" id="MobiDB-lite"/>
    </source>
</evidence>
<dbReference type="SMART" id="SM00268">
    <property type="entry name" value="ACTIN"/>
    <property type="match status" value="1"/>
</dbReference>
<gene>
    <name evidence="3" type="ORF">BZ3500_MVSOF-1268-A1-R1_CHR2-2G05038</name>
</gene>
<feature type="compositionally biased region" description="Acidic residues" evidence="2">
    <location>
        <begin position="96"/>
        <end position="106"/>
    </location>
</feature>
<evidence type="ECO:0000313" key="3">
    <source>
        <dbReference type="EMBL" id="SCZ87572.1"/>
    </source>
</evidence>
<evidence type="ECO:0000256" key="1">
    <source>
        <dbReference type="RuleBase" id="RU000487"/>
    </source>
</evidence>
<dbReference type="AlphaFoldDB" id="A0A2X0L800"/>
<proteinExistence type="inferred from homology"/>
<feature type="region of interest" description="Disordered" evidence="2">
    <location>
        <begin position="199"/>
        <end position="245"/>
    </location>
</feature>
<sequence length="788" mass="86832">MPPKGSGAAAVAAASVNWKVDVQGIPIKFTSFSPIGLLNGKNVAANFVKTESQSSLTQRTTDEDYVREREKKRRRLMAIDHPVRAPKHREHAQSDTDGESGSESDDNVPAPPDVDVLQSAPRGMVQRPKPVKSLVRCRLFSTGRIVRLLNELEQNAQDPDLESEPLAKIIVIHPGSSYLRIGRASDAFPLTVPNVIARRTRPESTPRKPHRPSVVPTFDSIKSTSNRPSNNNDDDDEDEDDEVDELDEGAAATDADALDPLSAKIASVRTTLRARMRAYKLRGQGNGNRQASDYNRTVKPENTDEFNDPDEIEWTDVGQEDVFVGVKALRIADPDAAGFVLRRPFDRGQFNTNGYVSSQELLSDIETIWLKTLEDELQITRSELKDYSCILLIPDLYDQVYVREMTELILHAIGFKQVILQQESVCATFGAGISTACVVDIGSKVTTITCVEEGLASPESRLVLDFGGDDITAFLYTLLVRLNFPYRDADLSRWYDWKVLEDLKERMVVLGEGDVGLNLYDFFVRTPGKPTRKYSMRSYDESILAPYALFAPRVIDFDNKVLPQTPLWAKGVDDNVDIGSQAITQAMKNSTRHLRHAAPMAVAATVPKEDGGEGTMESPLCVDASQLPLNAASPNGTEPSAAATPAPPPPPTTSLVLKTKEPKIDARLESGKIPLDVAIVESILATGAEDRIKKLSNNVLLCGGTSMIHNIGFAVESRIAGQLVRVMPSLAGQVVVVPPPQEIDSKIMSWKGVAMLGKLECANEMWVRQDEWERAGMRAVRERLFYFA</sequence>
<name>A0A2X0L800_9BASI</name>
<keyword evidence="4" id="KW-1185">Reference proteome</keyword>
<organism evidence="3 4">
    <name type="scientific">Microbotryum saponariae</name>
    <dbReference type="NCBI Taxonomy" id="289078"/>
    <lineage>
        <taxon>Eukaryota</taxon>
        <taxon>Fungi</taxon>
        <taxon>Dikarya</taxon>
        <taxon>Basidiomycota</taxon>
        <taxon>Pucciniomycotina</taxon>
        <taxon>Microbotryomycetes</taxon>
        <taxon>Microbotryales</taxon>
        <taxon>Microbotryaceae</taxon>
        <taxon>Microbotryum</taxon>
    </lineage>
</organism>
<comment type="similarity">
    <text evidence="1">Belongs to the actin family.</text>
</comment>
<dbReference type="Gene3D" id="3.90.640.10">
    <property type="entry name" value="Actin, Chain A, domain 4"/>
    <property type="match status" value="1"/>
</dbReference>
<dbReference type="Proteomes" id="UP000249723">
    <property type="component" value="Unassembled WGS sequence"/>
</dbReference>
<accession>A0A2X0L800</accession>
<evidence type="ECO:0000313" key="4">
    <source>
        <dbReference type="Proteomes" id="UP000249723"/>
    </source>
</evidence>
<dbReference type="Pfam" id="PF00022">
    <property type="entry name" value="Actin"/>
    <property type="match status" value="2"/>
</dbReference>
<dbReference type="STRING" id="289078.A0A2X0L800"/>
<dbReference type="OrthoDB" id="5572108at2759"/>
<feature type="region of interest" description="Disordered" evidence="2">
    <location>
        <begin position="52"/>
        <end position="127"/>
    </location>
</feature>
<dbReference type="Gene3D" id="3.30.420.40">
    <property type="match status" value="3"/>
</dbReference>
<dbReference type="EMBL" id="FMWP01000010">
    <property type="protein sequence ID" value="SCZ87572.1"/>
    <property type="molecule type" value="Genomic_DNA"/>
</dbReference>
<reference evidence="4" key="1">
    <citation type="submission" date="2016-10" db="EMBL/GenBank/DDBJ databases">
        <authorList>
            <person name="Jeantristanb JTB J.-T."/>
            <person name="Ricardo R."/>
        </authorList>
    </citation>
    <scope>NUCLEOTIDE SEQUENCE [LARGE SCALE GENOMIC DNA]</scope>
</reference>
<dbReference type="PANTHER" id="PTHR11937">
    <property type="entry name" value="ACTIN"/>
    <property type="match status" value="1"/>
</dbReference>